<keyword evidence="2" id="KW-1185">Reference proteome</keyword>
<proteinExistence type="predicted"/>
<dbReference type="GeneID" id="17035988"/>
<organism evidence="1 2">
    <name type="scientific">Coccomyxa subellipsoidea (strain C-169)</name>
    <name type="common">Green microalga</name>
    <dbReference type="NCBI Taxonomy" id="574566"/>
    <lineage>
        <taxon>Eukaryota</taxon>
        <taxon>Viridiplantae</taxon>
        <taxon>Chlorophyta</taxon>
        <taxon>core chlorophytes</taxon>
        <taxon>Trebouxiophyceae</taxon>
        <taxon>Trebouxiophyceae incertae sedis</taxon>
        <taxon>Coccomyxaceae</taxon>
        <taxon>Coccomyxa</taxon>
        <taxon>Coccomyxa subellipsoidea</taxon>
    </lineage>
</organism>
<dbReference type="EMBL" id="AGSI01000028">
    <property type="protein sequence ID" value="EIE18036.1"/>
    <property type="molecule type" value="Genomic_DNA"/>
</dbReference>
<dbReference type="AlphaFoldDB" id="I0YI17"/>
<comment type="caution">
    <text evidence="1">The sequence shown here is derived from an EMBL/GenBank/DDBJ whole genome shotgun (WGS) entry which is preliminary data.</text>
</comment>
<name>I0YI17_COCSC</name>
<accession>I0YI17</accession>
<protein>
    <submittedName>
        <fullName evidence="1">Uncharacterized protein</fullName>
    </submittedName>
</protein>
<sequence>MSHLPTNQYDVRLSQGAAPSPAQEASLRVCTRVPVTVSSPVQSQSLLWELRDIDRPWKIANVPLGPGTPWGNPALGIPGLFSYFCKILPLYSPGNSWARLKSRNSWKCDGNQKILGHSSMRSPVVMLTSRNSQSDHAQNCSAAAHPNNFCGQGLLGFPSIKSKYGNSLCRAAQDFPALAPFPGKYKARSSAVS</sequence>
<dbReference type="Proteomes" id="UP000007264">
    <property type="component" value="Unassembled WGS sequence"/>
</dbReference>
<evidence type="ECO:0000313" key="2">
    <source>
        <dbReference type="Proteomes" id="UP000007264"/>
    </source>
</evidence>
<dbReference type="KEGG" id="csl:COCSUDRAFT_45665"/>
<gene>
    <name evidence="1" type="ORF">COCSUDRAFT_45665</name>
</gene>
<evidence type="ECO:0000313" key="1">
    <source>
        <dbReference type="EMBL" id="EIE18036.1"/>
    </source>
</evidence>
<reference evidence="1 2" key="1">
    <citation type="journal article" date="2012" name="Genome Biol.">
        <title>The genome of the polar eukaryotic microalga coccomyxa subellipsoidea reveals traits of cold adaptation.</title>
        <authorList>
            <person name="Blanc G."/>
            <person name="Agarkova I."/>
            <person name="Grimwood J."/>
            <person name="Kuo A."/>
            <person name="Brueggeman A."/>
            <person name="Dunigan D."/>
            <person name="Gurnon J."/>
            <person name="Ladunga I."/>
            <person name="Lindquist E."/>
            <person name="Lucas S."/>
            <person name="Pangilinan J."/>
            <person name="Proschold T."/>
            <person name="Salamov A."/>
            <person name="Schmutz J."/>
            <person name="Weeks D."/>
            <person name="Yamada T."/>
            <person name="Claverie J.M."/>
            <person name="Grigoriev I."/>
            <person name="Van Etten J."/>
            <person name="Lomsadze A."/>
            <person name="Borodovsky M."/>
        </authorList>
    </citation>
    <scope>NUCLEOTIDE SEQUENCE [LARGE SCALE GENOMIC DNA]</scope>
    <source>
        <strain evidence="1 2">C-169</strain>
    </source>
</reference>
<dbReference type="RefSeq" id="XP_005642580.1">
    <property type="nucleotide sequence ID" value="XM_005642523.1"/>
</dbReference>